<dbReference type="GO" id="GO:0016747">
    <property type="term" value="F:acyltransferase activity, transferring groups other than amino-acyl groups"/>
    <property type="evidence" value="ECO:0007669"/>
    <property type="project" value="InterPro"/>
</dbReference>
<dbReference type="EMBL" id="JACVHL010000014">
    <property type="protein sequence ID" value="MCC3806229.1"/>
    <property type="molecule type" value="Genomic_DNA"/>
</dbReference>
<feature type="domain" description="N-acetyltransferase" evidence="1">
    <location>
        <begin position="2"/>
        <end position="149"/>
    </location>
</feature>
<dbReference type="AlphaFoldDB" id="A0A9Q3UCH4"/>
<evidence type="ECO:0000313" key="3">
    <source>
        <dbReference type="Proteomes" id="UP000726777"/>
    </source>
</evidence>
<dbReference type="Gene3D" id="3.40.630.30">
    <property type="match status" value="1"/>
</dbReference>
<dbReference type="SUPFAM" id="SSF55729">
    <property type="entry name" value="Acyl-CoA N-acyltransferases (Nat)"/>
    <property type="match status" value="1"/>
</dbReference>
<protein>
    <submittedName>
        <fullName evidence="2">GNAT family N-acetyltransferase</fullName>
    </submittedName>
</protein>
<dbReference type="Proteomes" id="UP000726777">
    <property type="component" value="Unassembled WGS sequence"/>
</dbReference>
<reference evidence="2" key="1">
    <citation type="submission" date="2020-09" db="EMBL/GenBank/DDBJ databases">
        <title>Genome sequence of Vibrio parahaemolyticus isolates.</title>
        <authorList>
            <person name="Hammerl J.A."/>
            <person name="Strauch E."/>
        </authorList>
    </citation>
    <scope>NUCLEOTIDE SEQUENCE</scope>
    <source>
        <strain evidence="2">17-VB00146</strain>
    </source>
</reference>
<accession>A0A9Q3UCH4</accession>
<dbReference type="PROSITE" id="PS51186">
    <property type="entry name" value="GNAT"/>
    <property type="match status" value="1"/>
</dbReference>
<name>A0A9Q3UCH4_VIBPH</name>
<dbReference type="InterPro" id="IPR000182">
    <property type="entry name" value="GNAT_dom"/>
</dbReference>
<evidence type="ECO:0000313" key="2">
    <source>
        <dbReference type="EMBL" id="MCC3806229.1"/>
    </source>
</evidence>
<dbReference type="CDD" id="cd04301">
    <property type="entry name" value="NAT_SF"/>
    <property type="match status" value="1"/>
</dbReference>
<evidence type="ECO:0000259" key="1">
    <source>
        <dbReference type="PROSITE" id="PS51186"/>
    </source>
</evidence>
<sequence length="149" mass="17133">MMKVRKAVLDDLPYLVNFTSEEAREAEGSIKIPETLEKGILVALRDPSIATYWVLVDENDTPVGSVSAVREWSDWNAGYYWWIQSMFLSKSQRGKGRMSLLLDAVKHEMKVQKGLELRLYVHKDNCTAVRAYQNAHFSKSDYEIMILSN</sequence>
<dbReference type="InterPro" id="IPR016181">
    <property type="entry name" value="Acyl_CoA_acyltransferase"/>
</dbReference>
<organism evidence="2 3">
    <name type="scientific">Vibrio parahaemolyticus</name>
    <dbReference type="NCBI Taxonomy" id="670"/>
    <lineage>
        <taxon>Bacteria</taxon>
        <taxon>Pseudomonadati</taxon>
        <taxon>Pseudomonadota</taxon>
        <taxon>Gammaproteobacteria</taxon>
        <taxon>Vibrionales</taxon>
        <taxon>Vibrionaceae</taxon>
        <taxon>Vibrio</taxon>
    </lineage>
</organism>
<gene>
    <name evidence="2" type="ORF">IB292_14350</name>
</gene>
<proteinExistence type="predicted"/>
<dbReference type="Pfam" id="PF00583">
    <property type="entry name" value="Acetyltransf_1"/>
    <property type="match status" value="1"/>
</dbReference>
<comment type="caution">
    <text evidence="2">The sequence shown here is derived from an EMBL/GenBank/DDBJ whole genome shotgun (WGS) entry which is preliminary data.</text>
</comment>
<dbReference type="RefSeq" id="WP_029835716.1">
    <property type="nucleotide sequence ID" value="NZ_CAMFHQ010000077.1"/>
</dbReference>